<dbReference type="EMBL" id="JAODOQ010000001">
    <property type="protein sequence ID" value="MCT8988333.1"/>
    <property type="molecule type" value="Genomic_DNA"/>
</dbReference>
<keyword evidence="2" id="KW-1185">Reference proteome</keyword>
<dbReference type="Proteomes" id="UP001431192">
    <property type="component" value="Unassembled WGS sequence"/>
</dbReference>
<accession>A0ABT2P6P9</accession>
<evidence type="ECO:0000313" key="2">
    <source>
        <dbReference type="Proteomes" id="UP001431192"/>
    </source>
</evidence>
<gene>
    <name evidence="1" type="ORF">N4T56_20185</name>
</gene>
<evidence type="ECO:0008006" key="3">
    <source>
        <dbReference type="Google" id="ProtNLM"/>
    </source>
</evidence>
<name>A0ABT2P6P9_9GAMM</name>
<evidence type="ECO:0000313" key="1">
    <source>
        <dbReference type="EMBL" id="MCT8988333.1"/>
    </source>
</evidence>
<sequence>MTLYIEAADYTEDTIDYVEFSDNRFAESDDNVAIGGIFKF</sequence>
<reference evidence="1" key="1">
    <citation type="submission" date="2022-09" db="EMBL/GenBank/DDBJ databases">
        <title>Shewanella sp. KJ10-1 sp.nov, isolated from marine algae.</title>
        <authorList>
            <person name="Butt M."/>
            <person name="Lee J.K."/>
            <person name="Kim J.M."/>
            <person name="Choi D.G."/>
        </authorList>
    </citation>
    <scope>NUCLEOTIDE SEQUENCE</scope>
    <source>
        <strain evidence="1">KJ10-1</strain>
    </source>
</reference>
<comment type="caution">
    <text evidence="1">The sequence shown here is derived from an EMBL/GenBank/DDBJ whole genome shotgun (WGS) entry which is preliminary data.</text>
</comment>
<protein>
    <recommendedName>
        <fullName evidence="3">Porin</fullName>
    </recommendedName>
</protein>
<dbReference type="RefSeq" id="WP_261734438.1">
    <property type="nucleotide sequence ID" value="NZ_JAODOQ010000001.1"/>
</dbReference>
<proteinExistence type="predicted"/>
<organism evidence="1 2">
    <name type="scientific">Shewanella phaeophyticola</name>
    <dbReference type="NCBI Taxonomy" id="2978345"/>
    <lineage>
        <taxon>Bacteria</taxon>
        <taxon>Pseudomonadati</taxon>
        <taxon>Pseudomonadota</taxon>
        <taxon>Gammaproteobacteria</taxon>
        <taxon>Alteromonadales</taxon>
        <taxon>Shewanellaceae</taxon>
        <taxon>Shewanella</taxon>
    </lineage>
</organism>